<dbReference type="PANTHER" id="PTHR47561">
    <property type="entry name" value="POLYSACCHARIDE DEACETYLASE FAMILY PROTEIN (AFU_ORTHOLOGUE AFUA_6G05030)"/>
    <property type="match status" value="1"/>
</dbReference>
<evidence type="ECO:0000313" key="2">
    <source>
        <dbReference type="EMBL" id="MCI0184228.1"/>
    </source>
</evidence>
<dbReference type="SUPFAM" id="SSF88713">
    <property type="entry name" value="Glycoside hydrolase/deacetylase"/>
    <property type="match status" value="1"/>
</dbReference>
<organism evidence="2 3">
    <name type="scientific">Sulfoacidibacillus ferrooxidans</name>
    <dbReference type="NCBI Taxonomy" id="2005001"/>
    <lineage>
        <taxon>Bacteria</taxon>
        <taxon>Bacillati</taxon>
        <taxon>Bacillota</taxon>
        <taxon>Bacilli</taxon>
        <taxon>Bacillales</taxon>
        <taxon>Alicyclobacillaceae</taxon>
        <taxon>Sulfoacidibacillus</taxon>
    </lineage>
</organism>
<proteinExistence type="predicted"/>
<dbReference type="PROSITE" id="PS51677">
    <property type="entry name" value="NODB"/>
    <property type="match status" value="1"/>
</dbReference>
<dbReference type="Pfam" id="PF01522">
    <property type="entry name" value="Polysacc_deac_1"/>
    <property type="match status" value="1"/>
</dbReference>
<evidence type="ECO:0000259" key="1">
    <source>
        <dbReference type="PROSITE" id="PS51677"/>
    </source>
</evidence>
<evidence type="ECO:0000313" key="3">
    <source>
        <dbReference type="Proteomes" id="UP001139263"/>
    </source>
</evidence>
<dbReference type="InterPro" id="IPR002509">
    <property type="entry name" value="NODB_dom"/>
</dbReference>
<keyword evidence="2" id="KW-0378">Hydrolase</keyword>
<dbReference type="InterPro" id="IPR011330">
    <property type="entry name" value="Glyco_hydro/deAcase_b/a-brl"/>
</dbReference>
<dbReference type="RefSeq" id="WP_241715698.1">
    <property type="nucleotide sequence ID" value="NZ_JALBUF010000010.1"/>
</dbReference>
<dbReference type="Gene3D" id="3.20.20.370">
    <property type="entry name" value="Glycoside hydrolase/deacetylase"/>
    <property type="match status" value="1"/>
</dbReference>
<dbReference type="AlphaFoldDB" id="A0A9X1VDP2"/>
<name>A0A9X1VDP2_9BACL</name>
<keyword evidence="3" id="KW-1185">Reference proteome</keyword>
<gene>
    <name evidence="2" type="primary">pgdA_3</name>
    <name evidence="2" type="ORF">MM817_02523</name>
</gene>
<dbReference type="GO" id="GO:0016810">
    <property type="term" value="F:hydrolase activity, acting on carbon-nitrogen (but not peptide) bonds"/>
    <property type="evidence" value="ECO:0007669"/>
    <property type="project" value="InterPro"/>
</dbReference>
<comment type="caution">
    <text evidence="2">The sequence shown here is derived from an EMBL/GenBank/DDBJ whole genome shotgun (WGS) entry which is preliminary data.</text>
</comment>
<dbReference type="GO" id="GO:0005975">
    <property type="term" value="P:carbohydrate metabolic process"/>
    <property type="evidence" value="ECO:0007669"/>
    <property type="project" value="InterPro"/>
</dbReference>
<accession>A0A9X1VDP2</accession>
<dbReference type="Proteomes" id="UP001139263">
    <property type="component" value="Unassembled WGS sequence"/>
</dbReference>
<feature type="domain" description="NodB homology" evidence="1">
    <location>
        <begin position="37"/>
        <end position="255"/>
    </location>
</feature>
<sequence>MSFQWPEGYRAGAFITFDVDGVVGFEGSAIGSLQNRPCVRSMTDYEPRVGVPRILSVLDDAAVPATFFIPGKLAELYPDMVKNILRAGHEVGHHGHFHYKPDRISFEDEVKEIDLALPILEDLIGDKVFGSRTPGWAPSANTLKLLAERGMLYDSSLMGHDEPYRTTEGLLELPCLWSLDDWEQWGYLPFEGWEYPIEEPDKVKRMWNAHFQAIVEAGGSFVLTLHPWISGRPVYAKVLKDLLMEWKNTPGVWWTNAKELTLYANSLEL</sequence>
<reference evidence="2" key="1">
    <citation type="submission" date="2022-03" db="EMBL/GenBank/DDBJ databases">
        <title>Draft Genome Sequence of Firmicute Strain S0AB, a Heterotrophic Iron/Sulfur-Oxidizing Extreme Acidophile.</title>
        <authorList>
            <person name="Vergara E."/>
            <person name="Pakostova E."/>
            <person name="Johnson D.B."/>
            <person name="Holmes D.S."/>
        </authorList>
    </citation>
    <scope>NUCLEOTIDE SEQUENCE</scope>
    <source>
        <strain evidence="2">S0AB</strain>
    </source>
</reference>
<protein>
    <submittedName>
        <fullName evidence="2">Peptidoglycan deacetylase</fullName>
        <ecNumber evidence="2">3.5.1.-</ecNumber>
    </submittedName>
</protein>
<dbReference type="EC" id="3.5.1.-" evidence="2"/>
<dbReference type="PANTHER" id="PTHR47561:SF1">
    <property type="entry name" value="POLYSACCHARIDE DEACETYLASE FAMILY PROTEIN (AFU_ORTHOLOGUE AFUA_6G05030)"/>
    <property type="match status" value="1"/>
</dbReference>
<dbReference type="EMBL" id="JALBUF010000010">
    <property type="protein sequence ID" value="MCI0184228.1"/>
    <property type="molecule type" value="Genomic_DNA"/>
</dbReference>